<comment type="caution">
    <text evidence="9">The sequence shown here is derived from an EMBL/GenBank/DDBJ whole genome shotgun (WGS) entry which is preliminary data.</text>
</comment>
<evidence type="ECO:0000256" key="3">
    <source>
        <dbReference type="ARBA" id="ARBA00022723"/>
    </source>
</evidence>
<dbReference type="EMBL" id="JAAGBB010000024">
    <property type="protein sequence ID" value="MBR0666559.1"/>
    <property type="molecule type" value="Genomic_DNA"/>
</dbReference>
<evidence type="ECO:0000259" key="8">
    <source>
        <dbReference type="PROSITE" id="PS51462"/>
    </source>
</evidence>
<organism evidence="9 10">
    <name type="scientific">Plastoroseomonas hellenica</name>
    <dbReference type="NCBI Taxonomy" id="2687306"/>
    <lineage>
        <taxon>Bacteria</taxon>
        <taxon>Pseudomonadati</taxon>
        <taxon>Pseudomonadota</taxon>
        <taxon>Alphaproteobacteria</taxon>
        <taxon>Acetobacterales</taxon>
        <taxon>Acetobacteraceae</taxon>
        <taxon>Plastoroseomonas</taxon>
    </lineage>
</organism>
<feature type="region of interest" description="Disordered" evidence="7">
    <location>
        <begin position="1"/>
        <end position="56"/>
    </location>
</feature>
<keyword evidence="10" id="KW-1185">Reference proteome</keyword>
<evidence type="ECO:0000256" key="1">
    <source>
        <dbReference type="ARBA" id="ARBA00001936"/>
    </source>
</evidence>
<name>A0ABS5F1W8_9PROT</name>
<dbReference type="InterPro" id="IPR000086">
    <property type="entry name" value="NUDIX_hydrolase_dom"/>
</dbReference>
<dbReference type="Proteomes" id="UP001196870">
    <property type="component" value="Unassembled WGS sequence"/>
</dbReference>
<reference evidence="10" key="1">
    <citation type="journal article" date="2021" name="Syst. Appl. Microbiol.">
        <title>Roseomonas hellenica sp. nov., isolated from roots of wild-growing Alkanna tinctoria.</title>
        <authorList>
            <person name="Rat A."/>
            <person name="Naranjo H.D."/>
            <person name="Lebbe L."/>
            <person name="Cnockaert M."/>
            <person name="Krigas N."/>
            <person name="Grigoriadou K."/>
            <person name="Maloupa E."/>
            <person name="Willems A."/>
        </authorList>
    </citation>
    <scope>NUCLEOTIDE SEQUENCE [LARGE SCALE GENOMIC DNA]</scope>
    <source>
        <strain evidence="10">LMG 31523</strain>
    </source>
</reference>
<evidence type="ECO:0000313" key="10">
    <source>
        <dbReference type="Proteomes" id="UP001196870"/>
    </source>
</evidence>
<keyword evidence="6" id="KW-0464">Manganese</keyword>
<dbReference type="CDD" id="cd18870">
    <property type="entry name" value="NUDIX_AcylCoAdiphos_Nudt19"/>
    <property type="match status" value="1"/>
</dbReference>
<gene>
    <name evidence="9" type="ORF">GXW71_19530</name>
</gene>
<sequence>MSRASFRCRSASASRPGSAPAASTLPDDAARPDPRADNPGGADAEPGRRRGRRAARPRNAAALILWRDTPAGPEMLMGRRHAKSRFMPNVLVFPGGAVDRADHYAKPLTPLPEATRIALERKATPSLARAIAVAAVRELYEETGLVLGERQGAGLAPDLACIGYLCRAVTPAASPIRFNARFLLAPAERVQGDIAGSDELDGIGWYTRDAAHADALAPITALVMKEFLGWHCLVPSARVSHPMALFQGLDGKTVEHSSVGAQAAARPVTSR</sequence>
<keyword evidence="4" id="KW-0378">Hydrolase</keyword>
<evidence type="ECO:0000256" key="2">
    <source>
        <dbReference type="ARBA" id="ARBA00001946"/>
    </source>
</evidence>
<dbReference type="SUPFAM" id="SSF55811">
    <property type="entry name" value="Nudix"/>
    <property type="match status" value="1"/>
</dbReference>
<feature type="domain" description="Nudix hydrolase" evidence="8">
    <location>
        <begin position="57"/>
        <end position="228"/>
    </location>
</feature>
<comment type="cofactor">
    <cofactor evidence="1">
        <name>Mn(2+)</name>
        <dbReference type="ChEBI" id="CHEBI:29035"/>
    </cofactor>
</comment>
<dbReference type="PANTHER" id="PTHR12318">
    <property type="entry name" value="TESTOSTERONE-REGULATED PROTEIN RP2"/>
    <property type="match status" value="1"/>
</dbReference>
<dbReference type="InterPro" id="IPR039121">
    <property type="entry name" value="NUDT19"/>
</dbReference>
<keyword evidence="5" id="KW-0460">Magnesium</keyword>
<feature type="compositionally biased region" description="Low complexity" evidence="7">
    <location>
        <begin position="1"/>
        <end position="27"/>
    </location>
</feature>
<dbReference type="PROSITE" id="PS51462">
    <property type="entry name" value="NUDIX"/>
    <property type="match status" value="1"/>
</dbReference>
<dbReference type="Gene3D" id="3.90.79.10">
    <property type="entry name" value="Nucleoside Triphosphate Pyrophosphohydrolase"/>
    <property type="match status" value="2"/>
</dbReference>
<evidence type="ECO:0000313" key="9">
    <source>
        <dbReference type="EMBL" id="MBR0666559.1"/>
    </source>
</evidence>
<dbReference type="InterPro" id="IPR015797">
    <property type="entry name" value="NUDIX_hydrolase-like_dom_sf"/>
</dbReference>
<protein>
    <submittedName>
        <fullName evidence="9">NUDIX domain-containing protein</fullName>
    </submittedName>
</protein>
<proteinExistence type="predicted"/>
<evidence type="ECO:0000256" key="5">
    <source>
        <dbReference type="ARBA" id="ARBA00022842"/>
    </source>
</evidence>
<evidence type="ECO:0000256" key="6">
    <source>
        <dbReference type="ARBA" id="ARBA00023211"/>
    </source>
</evidence>
<keyword evidence="3" id="KW-0479">Metal-binding</keyword>
<evidence type="ECO:0000256" key="4">
    <source>
        <dbReference type="ARBA" id="ARBA00022801"/>
    </source>
</evidence>
<evidence type="ECO:0000256" key="7">
    <source>
        <dbReference type="SAM" id="MobiDB-lite"/>
    </source>
</evidence>
<dbReference type="PANTHER" id="PTHR12318:SF0">
    <property type="entry name" value="ACYL-COENZYME A DIPHOSPHATASE NUDT19"/>
    <property type="match status" value="1"/>
</dbReference>
<comment type="cofactor">
    <cofactor evidence="2">
        <name>Mg(2+)</name>
        <dbReference type="ChEBI" id="CHEBI:18420"/>
    </cofactor>
</comment>
<accession>A0ABS5F1W8</accession>